<accession>A0A840N5U4</accession>
<dbReference type="Proteomes" id="UP000580474">
    <property type="component" value="Unassembled WGS sequence"/>
</dbReference>
<evidence type="ECO:0000256" key="2">
    <source>
        <dbReference type="SAM" id="Phobius"/>
    </source>
</evidence>
<keyword evidence="1" id="KW-0175">Coiled coil</keyword>
<evidence type="ECO:0000313" key="4">
    <source>
        <dbReference type="Proteomes" id="UP000580474"/>
    </source>
</evidence>
<name>A0A840N5U4_9PSEU</name>
<keyword evidence="2" id="KW-1133">Transmembrane helix</keyword>
<feature type="transmembrane region" description="Helical" evidence="2">
    <location>
        <begin position="25"/>
        <end position="46"/>
    </location>
</feature>
<reference evidence="3 4" key="1">
    <citation type="submission" date="2020-08" db="EMBL/GenBank/DDBJ databases">
        <title>Sequencing the genomes of 1000 actinobacteria strains.</title>
        <authorList>
            <person name="Klenk H.-P."/>
        </authorList>
    </citation>
    <scope>NUCLEOTIDE SEQUENCE [LARGE SCALE GENOMIC DNA]</scope>
    <source>
        <strain evidence="3 4">DSM 45582</strain>
    </source>
</reference>
<evidence type="ECO:0000256" key="1">
    <source>
        <dbReference type="SAM" id="Coils"/>
    </source>
</evidence>
<feature type="coiled-coil region" evidence="1">
    <location>
        <begin position="104"/>
        <end position="131"/>
    </location>
</feature>
<comment type="caution">
    <text evidence="3">The sequence shown here is derived from an EMBL/GenBank/DDBJ whole genome shotgun (WGS) entry which is preliminary data.</text>
</comment>
<keyword evidence="2" id="KW-0812">Transmembrane</keyword>
<dbReference type="RefSeq" id="WP_221315666.1">
    <property type="nucleotide sequence ID" value="NZ_JACHIV010000001.1"/>
</dbReference>
<dbReference type="EMBL" id="JACHIV010000001">
    <property type="protein sequence ID" value="MBB5067024.1"/>
    <property type="molecule type" value="Genomic_DNA"/>
</dbReference>
<keyword evidence="2" id="KW-0472">Membrane</keyword>
<gene>
    <name evidence="3" type="ORF">BJ969_000112</name>
</gene>
<organism evidence="3 4">
    <name type="scientific">Saccharopolyspora gloriosae</name>
    <dbReference type="NCBI Taxonomy" id="455344"/>
    <lineage>
        <taxon>Bacteria</taxon>
        <taxon>Bacillati</taxon>
        <taxon>Actinomycetota</taxon>
        <taxon>Actinomycetes</taxon>
        <taxon>Pseudonocardiales</taxon>
        <taxon>Pseudonocardiaceae</taxon>
        <taxon>Saccharopolyspora</taxon>
    </lineage>
</organism>
<feature type="transmembrane region" description="Helical" evidence="2">
    <location>
        <begin position="52"/>
        <end position="74"/>
    </location>
</feature>
<evidence type="ECO:0000313" key="3">
    <source>
        <dbReference type="EMBL" id="MBB5067024.1"/>
    </source>
</evidence>
<dbReference type="AlphaFoldDB" id="A0A840N5U4"/>
<sequence length="143" mass="15628">MTQGVSGSQIEQNATTAPKGKYNSFPAAGVGGFGSGSAVVSLAHYIGLQTMLGQVLVLLTPVVTVLGSSAFFQLKLRLEWYNERSQVKRARKTLEDQLNYPHTSASHKREIQKLLEKLDHSEAENEFARIKATGNAGVRRLLD</sequence>
<proteinExistence type="predicted"/>
<protein>
    <submittedName>
        <fullName evidence="3">Uncharacterized protein</fullName>
    </submittedName>
</protein>
<keyword evidence="4" id="KW-1185">Reference proteome</keyword>